<reference evidence="1 2" key="1">
    <citation type="journal article" date="2018" name="Sci. Rep.">
        <title>Genomic signatures of local adaptation to the degree of environmental predictability in rotifers.</title>
        <authorList>
            <person name="Franch-Gras L."/>
            <person name="Hahn C."/>
            <person name="Garcia-Roger E.M."/>
            <person name="Carmona M.J."/>
            <person name="Serra M."/>
            <person name="Gomez A."/>
        </authorList>
    </citation>
    <scope>NUCLEOTIDE SEQUENCE [LARGE SCALE GENOMIC DNA]</scope>
    <source>
        <strain evidence="1">HYR1</strain>
    </source>
</reference>
<dbReference type="EMBL" id="REGN01003711">
    <property type="protein sequence ID" value="RNA21210.1"/>
    <property type="molecule type" value="Genomic_DNA"/>
</dbReference>
<dbReference type="Proteomes" id="UP000276133">
    <property type="component" value="Unassembled WGS sequence"/>
</dbReference>
<feature type="non-terminal residue" evidence="1">
    <location>
        <position position="1"/>
    </location>
</feature>
<sequence length="131" mass="15197">IVSFAKSFNRLHLVSSAKQKKFLVHCIIVFSQKLILITNIFCLREVSYFSLTVSLPNMNFTPNLSLILKSERGLLQIMTHMVLKKLPKVLEFRPHLLQIGLNIFSGLSVIVNRKKYIVCLFQPFIKYTSWI</sequence>
<comment type="caution">
    <text evidence="1">The sequence shown here is derived from an EMBL/GenBank/DDBJ whole genome shotgun (WGS) entry which is preliminary data.</text>
</comment>
<evidence type="ECO:0000313" key="2">
    <source>
        <dbReference type="Proteomes" id="UP000276133"/>
    </source>
</evidence>
<protein>
    <submittedName>
        <fullName evidence="1">Uncharacterized protein</fullName>
    </submittedName>
</protein>
<keyword evidence="2" id="KW-1185">Reference proteome</keyword>
<evidence type="ECO:0000313" key="1">
    <source>
        <dbReference type="EMBL" id="RNA21210.1"/>
    </source>
</evidence>
<name>A0A3M7RCF3_BRAPC</name>
<dbReference type="AlphaFoldDB" id="A0A3M7RCF3"/>
<organism evidence="1 2">
    <name type="scientific">Brachionus plicatilis</name>
    <name type="common">Marine rotifer</name>
    <name type="synonym">Brachionus muelleri</name>
    <dbReference type="NCBI Taxonomy" id="10195"/>
    <lineage>
        <taxon>Eukaryota</taxon>
        <taxon>Metazoa</taxon>
        <taxon>Spiralia</taxon>
        <taxon>Gnathifera</taxon>
        <taxon>Rotifera</taxon>
        <taxon>Eurotatoria</taxon>
        <taxon>Monogononta</taxon>
        <taxon>Pseudotrocha</taxon>
        <taxon>Ploima</taxon>
        <taxon>Brachionidae</taxon>
        <taxon>Brachionus</taxon>
    </lineage>
</organism>
<gene>
    <name evidence="1" type="ORF">BpHYR1_030146</name>
</gene>
<accession>A0A3M7RCF3</accession>
<proteinExistence type="predicted"/>